<dbReference type="RefSeq" id="WP_006140337.1">
    <property type="nucleotide sequence ID" value="NZ_AEYX01000034.1"/>
</dbReference>
<proteinExistence type="predicted"/>
<keyword evidence="2" id="KW-1185">Reference proteome</keyword>
<evidence type="ECO:0000313" key="1">
    <source>
        <dbReference type="EMBL" id="EGG46911.1"/>
    </source>
</evidence>
<dbReference type="eggNOG" id="ENOG5030P22">
    <property type="taxonomic scope" value="Bacteria"/>
</dbReference>
<dbReference type="EMBL" id="AEYX01000034">
    <property type="protein sequence ID" value="EGG46911.1"/>
    <property type="molecule type" value="Genomic_DNA"/>
</dbReference>
<dbReference type="Proteomes" id="UP000003022">
    <property type="component" value="Unassembled WGS sequence"/>
</dbReference>
<reference evidence="1 2" key="1">
    <citation type="journal article" date="2011" name="J. Bacteriol.">
        <title>Draft genome sequence of the marine bacterium Streptomyces griseoaurantiacus M045, which produces novel manumycin-type antibiotics with a pABA core component.</title>
        <authorList>
            <person name="Li F."/>
            <person name="Jiang P."/>
            <person name="Zheng H."/>
            <person name="Wang S."/>
            <person name="Zhao G."/>
            <person name="Qin S."/>
            <person name="Liu Z."/>
        </authorList>
    </citation>
    <scope>NUCLEOTIDE SEQUENCE [LARGE SCALE GENOMIC DNA]</scope>
    <source>
        <strain evidence="1 2">M045</strain>
    </source>
</reference>
<organism evidence="1 2">
    <name type="scientific">Streptomyces griseoaurantiacus M045</name>
    <dbReference type="NCBI Taxonomy" id="996637"/>
    <lineage>
        <taxon>Bacteria</taxon>
        <taxon>Bacillati</taxon>
        <taxon>Actinomycetota</taxon>
        <taxon>Actinomycetes</taxon>
        <taxon>Kitasatosporales</taxon>
        <taxon>Streptomycetaceae</taxon>
        <taxon>Streptomyces</taxon>
        <taxon>Streptomyces aurantiacus group</taxon>
    </lineage>
</organism>
<accession>F3NHM1</accession>
<dbReference type="AlphaFoldDB" id="F3NHM1"/>
<protein>
    <recommendedName>
        <fullName evidence="3">DUF4352 domain-containing protein</fullName>
    </recommendedName>
</protein>
<evidence type="ECO:0000313" key="2">
    <source>
        <dbReference type="Proteomes" id="UP000003022"/>
    </source>
</evidence>
<gene>
    <name evidence="1" type="ORF">SGM_2635</name>
</gene>
<sequence length="177" mass="19729">MREPNVIGDWQEYDQDRAGLRVRVHGLEKAEPPRGREEAAEGLTYFRFRVTVENRGPAAVGVHLEDGQLDVRTGADGESALLDWRNSQFIEGYDVYPLRRATAVLYAAAADTSLHRVDIQVHVRMDEEWTDRHLWSADLTLPAGVTETAAARADAGEADLAGQVSNYLRREAERGQG</sequence>
<comment type="caution">
    <text evidence="1">The sequence shown here is derived from an EMBL/GenBank/DDBJ whole genome shotgun (WGS) entry which is preliminary data.</text>
</comment>
<evidence type="ECO:0008006" key="3">
    <source>
        <dbReference type="Google" id="ProtNLM"/>
    </source>
</evidence>
<name>F3NHM1_9ACTN</name>